<name>A0ABQ4TEF0_METOR</name>
<keyword evidence="8" id="KW-0472">Membrane</keyword>
<protein>
    <recommendedName>
        <fullName evidence="9">M23ase beta-sheet core domain-containing protein</fullName>
    </recommendedName>
</protein>
<dbReference type="CDD" id="cd12797">
    <property type="entry name" value="M23_peptidase"/>
    <property type="match status" value="1"/>
</dbReference>
<dbReference type="SUPFAM" id="SSF51261">
    <property type="entry name" value="Duplicated hybrid motif"/>
    <property type="match status" value="1"/>
</dbReference>
<dbReference type="EMBL" id="BPQV01000011">
    <property type="protein sequence ID" value="GJE28712.1"/>
    <property type="molecule type" value="Genomic_DNA"/>
</dbReference>
<evidence type="ECO:0000256" key="8">
    <source>
        <dbReference type="SAM" id="Phobius"/>
    </source>
</evidence>
<keyword evidence="6" id="KW-0482">Metalloprotease</keyword>
<keyword evidence="8" id="KW-0812">Transmembrane</keyword>
<evidence type="ECO:0000256" key="7">
    <source>
        <dbReference type="SAM" id="MobiDB-lite"/>
    </source>
</evidence>
<proteinExistence type="predicted"/>
<keyword evidence="3" id="KW-0479">Metal-binding</keyword>
<evidence type="ECO:0000256" key="4">
    <source>
        <dbReference type="ARBA" id="ARBA00022801"/>
    </source>
</evidence>
<feature type="domain" description="M23ase beta-sheet core" evidence="9">
    <location>
        <begin position="283"/>
        <end position="377"/>
    </location>
</feature>
<comment type="cofactor">
    <cofactor evidence="1">
        <name>Zn(2+)</name>
        <dbReference type="ChEBI" id="CHEBI:29105"/>
    </cofactor>
</comment>
<keyword evidence="2" id="KW-0645">Protease</keyword>
<comment type="caution">
    <text evidence="10">The sequence shown here is derived from an EMBL/GenBank/DDBJ whole genome shotgun (WGS) entry which is preliminary data.</text>
</comment>
<dbReference type="InterPro" id="IPR011055">
    <property type="entry name" value="Dup_hybrid_motif"/>
</dbReference>
<dbReference type="Proteomes" id="UP001055156">
    <property type="component" value="Unassembled WGS sequence"/>
</dbReference>
<dbReference type="RefSeq" id="WP_373325045.1">
    <property type="nucleotide sequence ID" value="NZ_BPQV01000011.1"/>
</dbReference>
<accession>A0ABQ4TEF0</accession>
<dbReference type="PANTHER" id="PTHR21666">
    <property type="entry name" value="PEPTIDASE-RELATED"/>
    <property type="match status" value="1"/>
</dbReference>
<keyword evidence="5" id="KW-0862">Zinc</keyword>
<keyword evidence="11" id="KW-1185">Reference proteome</keyword>
<feature type="compositionally biased region" description="Low complexity" evidence="7">
    <location>
        <begin position="133"/>
        <end position="144"/>
    </location>
</feature>
<reference evidence="10" key="1">
    <citation type="journal article" date="2021" name="Front. Microbiol.">
        <title>Comprehensive Comparative Genomics and Phenotyping of Methylobacterium Species.</title>
        <authorList>
            <person name="Alessa O."/>
            <person name="Ogura Y."/>
            <person name="Fujitani Y."/>
            <person name="Takami H."/>
            <person name="Hayashi T."/>
            <person name="Sahin N."/>
            <person name="Tani A."/>
        </authorList>
    </citation>
    <scope>NUCLEOTIDE SEQUENCE</scope>
    <source>
        <strain evidence="10">NBRC 15689</strain>
    </source>
</reference>
<keyword evidence="8" id="KW-1133">Transmembrane helix</keyword>
<dbReference type="Pfam" id="PF01551">
    <property type="entry name" value="Peptidase_M23"/>
    <property type="match status" value="1"/>
</dbReference>
<evidence type="ECO:0000256" key="6">
    <source>
        <dbReference type="ARBA" id="ARBA00023049"/>
    </source>
</evidence>
<feature type="region of interest" description="Disordered" evidence="7">
    <location>
        <begin position="112"/>
        <end position="147"/>
    </location>
</feature>
<evidence type="ECO:0000256" key="1">
    <source>
        <dbReference type="ARBA" id="ARBA00001947"/>
    </source>
</evidence>
<reference evidence="10" key="2">
    <citation type="submission" date="2021-08" db="EMBL/GenBank/DDBJ databases">
        <authorList>
            <person name="Tani A."/>
            <person name="Ola A."/>
            <person name="Ogura Y."/>
            <person name="Katsura K."/>
            <person name="Hayashi T."/>
        </authorList>
    </citation>
    <scope>NUCLEOTIDE SEQUENCE</scope>
    <source>
        <strain evidence="10">NBRC 15689</strain>
    </source>
</reference>
<dbReference type="PANTHER" id="PTHR21666:SF288">
    <property type="entry name" value="CELL DIVISION PROTEIN YTFB"/>
    <property type="match status" value="1"/>
</dbReference>
<dbReference type="Gene3D" id="2.70.70.10">
    <property type="entry name" value="Glucose Permease (Domain IIA)"/>
    <property type="match status" value="1"/>
</dbReference>
<gene>
    <name evidence="10" type="ORF">LKMONMHP_3585</name>
</gene>
<organism evidence="10 11">
    <name type="scientific">Methylobacterium organophilum</name>
    <dbReference type="NCBI Taxonomy" id="410"/>
    <lineage>
        <taxon>Bacteria</taxon>
        <taxon>Pseudomonadati</taxon>
        <taxon>Pseudomonadota</taxon>
        <taxon>Alphaproteobacteria</taxon>
        <taxon>Hyphomicrobiales</taxon>
        <taxon>Methylobacteriaceae</taxon>
        <taxon>Methylobacterium</taxon>
    </lineage>
</organism>
<evidence type="ECO:0000256" key="2">
    <source>
        <dbReference type="ARBA" id="ARBA00022670"/>
    </source>
</evidence>
<keyword evidence="4" id="KW-0378">Hydrolase</keyword>
<dbReference type="InterPro" id="IPR016047">
    <property type="entry name" value="M23ase_b-sheet_dom"/>
</dbReference>
<evidence type="ECO:0000256" key="3">
    <source>
        <dbReference type="ARBA" id="ARBA00022723"/>
    </source>
</evidence>
<evidence type="ECO:0000313" key="10">
    <source>
        <dbReference type="EMBL" id="GJE28712.1"/>
    </source>
</evidence>
<evidence type="ECO:0000313" key="11">
    <source>
        <dbReference type="Proteomes" id="UP001055156"/>
    </source>
</evidence>
<dbReference type="InterPro" id="IPR050570">
    <property type="entry name" value="Cell_wall_metabolism_enzyme"/>
</dbReference>
<feature type="transmembrane region" description="Helical" evidence="8">
    <location>
        <begin position="21"/>
        <end position="43"/>
    </location>
</feature>
<evidence type="ECO:0000259" key="9">
    <source>
        <dbReference type="Pfam" id="PF01551"/>
    </source>
</evidence>
<sequence length="391" mass="41973">MPSVPSRHQGPRGATAGRRSVWPLRVALAASTLWAGAASYYLVFHDEVLARFMAQQTALRTAYEARIDTLRHELDRRSNDARRSEADLASRLTAIAERQRLLERRQATLSGLGSALPEGAETAPEPDIPLSHATAAPAPGAPEAQVLRGRDDRADRIGHDPGPVLANVERRLDGLSAAQFRFLATVTARSARSAGRFRDLIAGTGLDLARYRRPTEAMGGPLVPLPSDAFSVALAEARRQVDEEVRMRRLALDLPLRKPLPGDPALTSSFGSRLDPFTRGYALHTGIDLRAEAGEPVRATAPGRVTAAEYAGGYGNMVEVDHGQGVLTRYAHLSGYAVSPGQRIAAGTVLGYAGSTGRSTGSHLHYETRIDGEPVDPMAFLKAGAQLEFPD</sequence>
<evidence type="ECO:0000256" key="5">
    <source>
        <dbReference type="ARBA" id="ARBA00022833"/>
    </source>
</evidence>